<dbReference type="EMBL" id="CP097510">
    <property type="protein sequence ID" value="URE25522.1"/>
    <property type="molecule type" value="Genomic_DNA"/>
</dbReference>
<accession>A0A9E7KNF4</accession>
<reference evidence="1" key="1">
    <citation type="submission" date="2022-05" db="EMBL/GenBank/DDBJ databases">
        <title>The Musa troglodytarum L. genome provides insights into the mechanism of non-climacteric behaviour and enrichment of carotenoids.</title>
        <authorList>
            <person name="Wang J."/>
        </authorList>
    </citation>
    <scope>NUCLEOTIDE SEQUENCE</scope>
    <source>
        <tissue evidence="1">Leaf</tissue>
    </source>
</reference>
<dbReference type="Proteomes" id="UP001055439">
    <property type="component" value="Chromosome 8"/>
</dbReference>
<proteinExistence type="predicted"/>
<dbReference type="OrthoDB" id="248747at2759"/>
<name>A0A9E7KNF4_9LILI</name>
<evidence type="ECO:0000313" key="1">
    <source>
        <dbReference type="EMBL" id="URE25522.1"/>
    </source>
</evidence>
<sequence length="76" mass="8276">MKTGVFLPAAHAPDNVRRLMIGRNGRDLFNLPTCQKKANPGWLCLVREEEAAARRDVVSGRSGGRPLGSVTTEIIC</sequence>
<gene>
    <name evidence="1" type="ORF">MUK42_37455</name>
</gene>
<organism evidence="1 2">
    <name type="scientific">Musa troglodytarum</name>
    <name type="common">fe'i banana</name>
    <dbReference type="NCBI Taxonomy" id="320322"/>
    <lineage>
        <taxon>Eukaryota</taxon>
        <taxon>Viridiplantae</taxon>
        <taxon>Streptophyta</taxon>
        <taxon>Embryophyta</taxon>
        <taxon>Tracheophyta</taxon>
        <taxon>Spermatophyta</taxon>
        <taxon>Magnoliopsida</taxon>
        <taxon>Liliopsida</taxon>
        <taxon>Zingiberales</taxon>
        <taxon>Musaceae</taxon>
        <taxon>Musa</taxon>
    </lineage>
</organism>
<evidence type="ECO:0000313" key="2">
    <source>
        <dbReference type="Proteomes" id="UP001055439"/>
    </source>
</evidence>
<protein>
    <submittedName>
        <fullName evidence="1">Vesicle-associated membrane protein</fullName>
    </submittedName>
</protein>
<dbReference type="AlphaFoldDB" id="A0A9E7KNF4"/>
<keyword evidence="2" id="KW-1185">Reference proteome</keyword>